<dbReference type="SUPFAM" id="SSF48371">
    <property type="entry name" value="ARM repeat"/>
    <property type="match status" value="1"/>
</dbReference>
<sequence>MRSCCTLYWRNIRPNSNHCKAKLALLTQTFTTNSWRKNRRNYVAVLALATCASSGALLLSNSSTSSNWTDALDDNDDDETLSHRFEGIGRYYAGIEDDWIIYSSVLWSNVVKAWFKVYLYEIINFNIKRIYDWLFPWEQSKSDDPWILLELTKSNNFWIRQMGVASLANKTEWDSYKYRIVAQACNHRTVVALARYPQANDLYFLPPPKVMPSKRKIIEDLQSQVSKLPLPPSLNSKIYYYRHAALDSTVKYQKDPIVMDTLSQFYSVPGEDEKKENKTLHFCFQALLSYTEIKTYSRIFVENHGLSVLLRLLEDQPERSVIHYIAYILCNLSKDPSLLDDIVSTGWVTILRQWSHSDDTELSVLALTVLANLDQDWLSRGVYQDILLLHPTQRNSQQAQVDVVFVHGLRGGAVKTWRQRDKTSGKDPTHISACWPKDWLAKDCPNTRILSIGYHSALLRWGDHCPYEQERRTLESRGRDFLDKLIKAGVGSRPVIWIGHSMGGLLIKQILDLGDKDSKYSQLVSQTKGVLFYSVPHKGSAMVDVMMYAKYLLFPSVEVQEMVTSSEKLHTLHERFLNFVSDKNIPCLSFGENIKTPVGSHLPDIWMVPPESSNPGVGQFVCLPANHINTCKPCDEDDIIYQRSRQFLRDIIRRAKR</sequence>
<dbReference type="InterPro" id="IPR052374">
    <property type="entry name" value="SERAC1"/>
</dbReference>
<protein>
    <recommendedName>
        <fullName evidence="14">Protein SERAC1</fullName>
    </recommendedName>
    <alternativeName>
        <fullName evidence="15">Serine active site-containing protein 1</fullName>
    </alternativeName>
</protein>
<dbReference type="GO" id="GO:0008654">
    <property type="term" value="P:phospholipid biosynthetic process"/>
    <property type="evidence" value="ECO:0007669"/>
    <property type="project" value="UniProtKB-KW"/>
</dbReference>
<keyword evidence="18" id="KW-1185">Reference proteome</keyword>
<evidence type="ECO:0000256" key="14">
    <source>
        <dbReference type="ARBA" id="ARBA00040991"/>
    </source>
</evidence>
<evidence type="ECO:0000256" key="3">
    <source>
        <dbReference type="ARBA" id="ARBA00004240"/>
    </source>
</evidence>
<dbReference type="AlphaFoldDB" id="A0A3S1BBT8"/>
<evidence type="ECO:0000313" key="17">
    <source>
        <dbReference type="EMBL" id="RUS80376.1"/>
    </source>
</evidence>
<dbReference type="InterPro" id="IPR011989">
    <property type="entry name" value="ARM-like"/>
</dbReference>
<feature type="transmembrane region" description="Helical" evidence="16">
    <location>
        <begin position="42"/>
        <end position="59"/>
    </location>
</feature>
<dbReference type="InterPro" id="IPR029058">
    <property type="entry name" value="AB_hydrolase_fold"/>
</dbReference>
<proteinExistence type="inferred from homology"/>
<dbReference type="PANTHER" id="PTHR48182">
    <property type="entry name" value="PROTEIN SERAC1"/>
    <property type="match status" value="1"/>
</dbReference>
<dbReference type="GO" id="GO:0005783">
    <property type="term" value="C:endoplasmic reticulum"/>
    <property type="evidence" value="ECO:0007669"/>
    <property type="project" value="UniProtKB-SubCell"/>
</dbReference>
<dbReference type="GO" id="GO:0016020">
    <property type="term" value="C:membrane"/>
    <property type="evidence" value="ECO:0007669"/>
    <property type="project" value="UniProtKB-SubCell"/>
</dbReference>
<evidence type="ECO:0000256" key="11">
    <source>
        <dbReference type="ARBA" id="ARBA00023209"/>
    </source>
</evidence>
<keyword evidence="6" id="KW-0256">Endoplasmic reticulum</keyword>
<evidence type="ECO:0000256" key="2">
    <source>
        <dbReference type="ARBA" id="ARBA00004173"/>
    </source>
</evidence>
<keyword evidence="9" id="KW-0496">Mitochondrion</keyword>
<reference evidence="17 18" key="1">
    <citation type="submission" date="2019-01" db="EMBL/GenBank/DDBJ databases">
        <title>A draft genome assembly of the solar-powered sea slug Elysia chlorotica.</title>
        <authorList>
            <person name="Cai H."/>
            <person name="Li Q."/>
            <person name="Fang X."/>
            <person name="Li J."/>
            <person name="Curtis N.E."/>
            <person name="Altenburger A."/>
            <person name="Shibata T."/>
            <person name="Feng M."/>
            <person name="Maeda T."/>
            <person name="Schwartz J.A."/>
            <person name="Shigenobu S."/>
            <person name="Lundholm N."/>
            <person name="Nishiyama T."/>
            <person name="Yang H."/>
            <person name="Hasebe M."/>
            <person name="Li S."/>
            <person name="Pierce S.K."/>
            <person name="Wang J."/>
        </authorList>
    </citation>
    <scope>NUCLEOTIDE SEQUENCE [LARGE SCALE GENOMIC DNA]</scope>
    <source>
        <strain evidence="17">EC2010</strain>
        <tissue evidence="17">Whole organism of an adult</tissue>
    </source>
</reference>
<keyword evidence="5 16" id="KW-0812">Transmembrane</keyword>
<evidence type="ECO:0000313" key="18">
    <source>
        <dbReference type="Proteomes" id="UP000271974"/>
    </source>
</evidence>
<keyword evidence="10 16" id="KW-0472">Membrane</keyword>
<keyword evidence="12" id="KW-1208">Phospholipid metabolism</keyword>
<evidence type="ECO:0000256" key="4">
    <source>
        <dbReference type="ARBA" id="ARBA00022516"/>
    </source>
</evidence>
<evidence type="ECO:0000256" key="8">
    <source>
        <dbReference type="ARBA" id="ARBA00023098"/>
    </source>
</evidence>
<evidence type="ECO:0000256" key="15">
    <source>
        <dbReference type="ARBA" id="ARBA00041701"/>
    </source>
</evidence>
<evidence type="ECO:0000256" key="6">
    <source>
        <dbReference type="ARBA" id="ARBA00022824"/>
    </source>
</evidence>
<evidence type="ECO:0000256" key="1">
    <source>
        <dbReference type="ARBA" id="ARBA00004167"/>
    </source>
</evidence>
<dbReference type="InterPro" id="IPR016024">
    <property type="entry name" value="ARM-type_fold"/>
</dbReference>
<dbReference type="Proteomes" id="UP000271974">
    <property type="component" value="Unassembled WGS sequence"/>
</dbReference>
<comment type="caution">
    <text evidence="17">The sequence shown here is derived from an EMBL/GenBank/DDBJ whole genome shotgun (WGS) entry which is preliminary data.</text>
</comment>
<name>A0A3S1BBT8_ELYCH</name>
<dbReference type="GO" id="GO:0005739">
    <property type="term" value="C:mitochondrion"/>
    <property type="evidence" value="ECO:0007669"/>
    <property type="project" value="UniProtKB-SubCell"/>
</dbReference>
<keyword evidence="7 16" id="KW-1133">Transmembrane helix</keyword>
<dbReference type="STRING" id="188477.A0A3S1BBT8"/>
<keyword evidence="4" id="KW-0444">Lipid biosynthesis</keyword>
<evidence type="ECO:0000256" key="12">
    <source>
        <dbReference type="ARBA" id="ARBA00023264"/>
    </source>
</evidence>
<evidence type="ECO:0000256" key="10">
    <source>
        <dbReference type="ARBA" id="ARBA00023136"/>
    </source>
</evidence>
<dbReference type="SUPFAM" id="SSF53474">
    <property type="entry name" value="alpha/beta-Hydrolases"/>
    <property type="match status" value="1"/>
</dbReference>
<evidence type="ECO:0000256" key="7">
    <source>
        <dbReference type="ARBA" id="ARBA00022989"/>
    </source>
</evidence>
<gene>
    <name evidence="17" type="ORF">EGW08_011873</name>
</gene>
<comment type="subcellular location">
    <subcellularLocation>
        <location evidence="3">Endoplasmic reticulum</location>
    </subcellularLocation>
    <subcellularLocation>
        <location evidence="1">Membrane</location>
        <topology evidence="1">Single-pass membrane protein</topology>
    </subcellularLocation>
    <subcellularLocation>
        <location evidence="2">Mitochondrion</location>
    </subcellularLocation>
</comment>
<evidence type="ECO:0000256" key="5">
    <source>
        <dbReference type="ARBA" id="ARBA00022692"/>
    </source>
</evidence>
<dbReference type="Gene3D" id="1.25.10.10">
    <property type="entry name" value="Leucine-rich Repeat Variant"/>
    <property type="match status" value="1"/>
</dbReference>
<organism evidence="17 18">
    <name type="scientific">Elysia chlorotica</name>
    <name type="common">Eastern emerald elysia</name>
    <name type="synonym">Sea slug</name>
    <dbReference type="NCBI Taxonomy" id="188477"/>
    <lineage>
        <taxon>Eukaryota</taxon>
        <taxon>Metazoa</taxon>
        <taxon>Spiralia</taxon>
        <taxon>Lophotrochozoa</taxon>
        <taxon>Mollusca</taxon>
        <taxon>Gastropoda</taxon>
        <taxon>Heterobranchia</taxon>
        <taxon>Euthyneura</taxon>
        <taxon>Panpulmonata</taxon>
        <taxon>Sacoglossa</taxon>
        <taxon>Placobranchoidea</taxon>
        <taxon>Plakobranchidae</taxon>
        <taxon>Elysia</taxon>
    </lineage>
</organism>
<accession>A0A3S1BBT8</accession>
<dbReference type="OrthoDB" id="5086500at2759"/>
<keyword evidence="11" id="KW-0594">Phospholipid biosynthesis</keyword>
<evidence type="ECO:0000256" key="13">
    <source>
        <dbReference type="ARBA" id="ARBA00038024"/>
    </source>
</evidence>
<evidence type="ECO:0000256" key="16">
    <source>
        <dbReference type="SAM" id="Phobius"/>
    </source>
</evidence>
<dbReference type="EMBL" id="RQTK01000395">
    <property type="protein sequence ID" value="RUS80376.1"/>
    <property type="molecule type" value="Genomic_DNA"/>
</dbReference>
<evidence type="ECO:0000256" key="9">
    <source>
        <dbReference type="ARBA" id="ARBA00023128"/>
    </source>
</evidence>
<keyword evidence="8" id="KW-0443">Lipid metabolism</keyword>
<comment type="similarity">
    <text evidence="13">Belongs to the SERAC1 family.</text>
</comment>
<dbReference type="PANTHER" id="PTHR48182:SF2">
    <property type="entry name" value="PROTEIN SERAC1"/>
    <property type="match status" value="1"/>
</dbReference>
<dbReference type="Gene3D" id="3.40.50.1820">
    <property type="entry name" value="alpha/beta hydrolase"/>
    <property type="match status" value="1"/>
</dbReference>